<dbReference type="Proteomes" id="UP000017837">
    <property type="component" value="Unassembled WGS sequence"/>
</dbReference>
<evidence type="ECO:0000313" key="2">
    <source>
        <dbReference type="Proteomes" id="UP000017837"/>
    </source>
</evidence>
<dbReference type="EMBL" id="AWGB01000055">
    <property type="protein sequence ID" value="ESQ86484.1"/>
    <property type="molecule type" value="Genomic_DNA"/>
</dbReference>
<accession>V4PGZ3</accession>
<dbReference type="PATRIC" id="fig|1121022.4.peg.3752"/>
<comment type="caution">
    <text evidence="1">The sequence shown here is derived from an EMBL/GenBank/DDBJ whole genome shotgun (WGS) entry which is preliminary data.</text>
</comment>
<dbReference type="AlphaFoldDB" id="V4PGZ3"/>
<keyword evidence="2" id="KW-1185">Reference proteome</keyword>
<proteinExistence type="predicted"/>
<gene>
    <name evidence="1" type="ORF">ABENE_18345</name>
</gene>
<protein>
    <submittedName>
        <fullName evidence="1">Uncharacterized protein</fullName>
    </submittedName>
</protein>
<evidence type="ECO:0000313" key="1">
    <source>
        <dbReference type="EMBL" id="ESQ86484.1"/>
    </source>
</evidence>
<reference evidence="1 2" key="1">
    <citation type="journal article" date="2014" name="Nature">
        <title>Sequential evolution of bacterial morphology by co-option of a developmental regulator.</title>
        <authorList>
            <person name="Jiang C."/>
            <person name="Brown P.J."/>
            <person name="Ducret A."/>
            <person name="Brun Y.V."/>
        </authorList>
    </citation>
    <scope>NUCLEOTIDE SEQUENCE [LARGE SCALE GENOMIC DNA]</scope>
    <source>
        <strain evidence="1 2">DSM 16100</strain>
    </source>
</reference>
<sequence>MVAFCFAVIPCPSDWLRDNVHHALERVNGSAVFETNELRAERQRSAQFERPLPQQRLELVLSDTGAGALTRNLPLGVAAPRTTASPISAICDSNPSAQKQPYLP</sequence>
<dbReference type="STRING" id="1121022.GCA_000376105_03860"/>
<organism evidence="1 2">
    <name type="scientific">Asticcacaulis benevestitus DSM 16100 = ATCC BAA-896</name>
    <dbReference type="NCBI Taxonomy" id="1121022"/>
    <lineage>
        <taxon>Bacteria</taxon>
        <taxon>Pseudomonadati</taxon>
        <taxon>Pseudomonadota</taxon>
        <taxon>Alphaproteobacteria</taxon>
        <taxon>Caulobacterales</taxon>
        <taxon>Caulobacteraceae</taxon>
        <taxon>Asticcacaulis</taxon>
    </lineage>
</organism>
<name>V4PGZ3_9CAUL</name>